<dbReference type="GO" id="GO:0032259">
    <property type="term" value="P:methylation"/>
    <property type="evidence" value="ECO:0007669"/>
    <property type="project" value="UniProtKB-KW"/>
</dbReference>
<dbReference type="Gene3D" id="1.10.10.10">
    <property type="entry name" value="Winged helix-like DNA-binding domain superfamily/Winged helix DNA-binding domain"/>
    <property type="match status" value="1"/>
</dbReference>
<dbReference type="InterPro" id="IPR036388">
    <property type="entry name" value="WH-like_DNA-bd_sf"/>
</dbReference>
<dbReference type="Pfam" id="PF00891">
    <property type="entry name" value="Methyltransf_2"/>
    <property type="match status" value="1"/>
</dbReference>
<accession>F2DJ46</accession>
<dbReference type="AlphaFoldDB" id="F2DJ46"/>
<dbReference type="InterPro" id="IPR029063">
    <property type="entry name" value="SAM-dependent_MTases_sf"/>
</dbReference>
<dbReference type="Pfam" id="PF08100">
    <property type="entry name" value="Dimerisation"/>
    <property type="match status" value="1"/>
</dbReference>
<evidence type="ECO:0000256" key="1">
    <source>
        <dbReference type="ARBA" id="ARBA00022603"/>
    </source>
</evidence>
<dbReference type="SUPFAM" id="SSF53335">
    <property type="entry name" value="S-adenosyl-L-methionine-dependent methyltransferases"/>
    <property type="match status" value="1"/>
</dbReference>
<dbReference type="InterPro" id="IPR036390">
    <property type="entry name" value="WH_DNA-bd_sf"/>
</dbReference>
<dbReference type="PROSITE" id="PS51683">
    <property type="entry name" value="SAM_OMT_II"/>
    <property type="match status" value="1"/>
</dbReference>
<proteinExistence type="evidence at transcript level"/>
<dbReference type="InterPro" id="IPR016461">
    <property type="entry name" value="COMT-like"/>
</dbReference>
<evidence type="ECO:0000256" key="4">
    <source>
        <dbReference type="PIRSR" id="PIRSR005739-1"/>
    </source>
</evidence>
<dbReference type="EMBL" id="AK363914">
    <property type="protein sequence ID" value="BAJ95117.1"/>
    <property type="molecule type" value="mRNA"/>
</dbReference>
<sequence>MGSIDAQMAAVEEESCIYAMQLAYTVVLPMTLKNAIELGMLEILMGAGGKMLSASEVAAQLPSTTTNPDAPAMVDRMLHLLASYKVVSCEVEEGTHSRRYGPAPVCKWFTSNKDGDGASLAAMLLLTNEKVLLESLNHLKDAVLDGGHPFLKAHGMTVYEYNKTDARMKRVFSQAMNNYSTIINRKLVEMYMGFHDIAFLVDVGGGVGTTIRAITSKYPHIKGINFDLPHVIADAPQCPGVQHVAGDMFRNVPSGDAIILKWMLHNWTDEHCTTLLRNCYDALPPHGKVFIVENILPLKPDATSRGQQTSLSDMIMLMHTPAGRERSQREFQELGKAAGFTGFKTTYIYGNSWVIELTT</sequence>
<dbReference type="SUPFAM" id="SSF46785">
    <property type="entry name" value="Winged helix' DNA-binding domain"/>
    <property type="match status" value="1"/>
</dbReference>
<feature type="domain" description="O-methyltransferase C-terminal" evidence="5">
    <location>
        <begin position="137"/>
        <end position="340"/>
    </location>
</feature>
<evidence type="ECO:0000256" key="2">
    <source>
        <dbReference type="ARBA" id="ARBA00022679"/>
    </source>
</evidence>
<dbReference type="FunFam" id="3.40.50.150:FF:000061">
    <property type="entry name" value="Caffeic acid O-methyltransferase"/>
    <property type="match status" value="1"/>
</dbReference>
<dbReference type="GO" id="GO:0046983">
    <property type="term" value="F:protein dimerization activity"/>
    <property type="evidence" value="ECO:0007669"/>
    <property type="project" value="InterPro"/>
</dbReference>
<dbReference type="Gene3D" id="3.40.50.150">
    <property type="entry name" value="Vaccinia Virus protein VP39"/>
    <property type="match status" value="1"/>
</dbReference>
<organism evidence="7">
    <name type="scientific">Hordeum vulgare subsp. vulgare</name>
    <name type="common">Domesticated barley</name>
    <dbReference type="NCBI Taxonomy" id="112509"/>
    <lineage>
        <taxon>Eukaryota</taxon>
        <taxon>Viridiplantae</taxon>
        <taxon>Streptophyta</taxon>
        <taxon>Embryophyta</taxon>
        <taxon>Tracheophyta</taxon>
        <taxon>Spermatophyta</taxon>
        <taxon>Magnoliopsida</taxon>
        <taxon>Liliopsida</taxon>
        <taxon>Poales</taxon>
        <taxon>Poaceae</taxon>
        <taxon>BOP clade</taxon>
        <taxon>Pooideae</taxon>
        <taxon>Triticodae</taxon>
        <taxon>Triticeae</taxon>
        <taxon>Hordeinae</taxon>
        <taxon>Hordeum</taxon>
    </lineage>
</organism>
<name>F2DJ46_HORVV</name>
<dbReference type="FunFam" id="1.10.10.10:FF:000357">
    <property type="entry name" value="Caffeic acid 3-O-methyltransferase"/>
    <property type="match status" value="1"/>
</dbReference>
<dbReference type="GO" id="GO:0008171">
    <property type="term" value="F:O-methyltransferase activity"/>
    <property type="evidence" value="ECO:0007669"/>
    <property type="project" value="InterPro"/>
</dbReference>
<protein>
    <submittedName>
        <fullName evidence="7">Predicted protein</fullName>
    </submittedName>
</protein>
<dbReference type="PIRSF" id="PIRSF005739">
    <property type="entry name" value="O-mtase"/>
    <property type="match status" value="1"/>
</dbReference>
<keyword evidence="1" id="KW-0489">Methyltransferase</keyword>
<reference evidence="7" key="1">
    <citation type="journal article" date="2011" name="Plant Physiol.">
        <title>Comprehensive sequence analysis of 24,783 barley full-length cDNAs derived from 12 clone libraries.</title>
        <authorList>
            <person name="Matsumoto T."/>
            <person name="Tanaka T."/>
            <person name="Sakai H."/>
            <person name="Amano N."/>
            <person name="Kanamori H."/>
            <person name="Kurita K."/>
            <person name="Kikuta A."/>
            <person name="Kamiya K."/>
            <person name="Yamamoto M."/>
            <person name="Ikawa H."/>
            <person name="Fujii N."/>
            <person name="Hori K."/>
            <person name="Itoh T."/>
            <person name="Sato K."/>
        </authorList>
    </citation>
    <scope>NUCLEOTIDE SEQUENCE</scope>
    <source>
        <tissue evidence="7">Shoot and root</tissue>
    </source>
</reference>
<dbReference type="InterPro" id="IPR012967">
    <property type="entry name" value="COMT_dimerisation"/>
</dbReference>
<evidence type="ECO:0000256" key="3">
    <source>
        <dbReference type="ARBA" id="ARBA00022691"/>
    </source>
</evidence>
<dbReference type="InterPro" id="IPR001077">
    <property type="entry name" value="COMT_C"/>
</dbReference>
<feature type="active site" description="Proton acceptor" evidence="4">
    <location>
        <position position="265"/>
    </location>
</feature>
<keyword evidence="2" id="KW-0808">Transferase</keyword>
<evidence type="ECO:0000313" key="7">
    <source>
        <dbReference type="EMBL" id="BAJ95117.1"/>
    </source>
</evidence>
<dbReference type="PANTHER" id="PTHR11746">
    <property type="entry name" value="O-METHYLTRANSFERASE"/>
    <property type="match status" value="1"/>
</dbReference>
<evidence type="ECO:0000259" key="6">
    <source>
        <dbReference type="Pfam" id="PF08100"/>
    </source>
</evidence>
<keyword evidence="3" id="KW-0949">S-adenosyl-L-methionine</keyword>
<feature type="domain" description="O-methyltransferase dimerisation" evidence="6">
    <location>
        <begin position="20"/>
        <end position="111"/>
    </location>
</feature>
<evidence type="ECO:0000259" key="5">
    <source>
        <dbReference type="Pfam" id="PF00891"/>
    </source>
</evidence>